<dbReference type="Proteomes" id="UP000177652">
    <property type="component" value="Unassembled WGS sequence"/>
</dbReference>
<dbReference type="STRING" id="1798497.A3D71_03985"/>
<dbReference type="InterPro" id="IPR036388">
    <property type="entry name" value="WH-like_DNA-bd_sf"/>
</dbReference>
<proteinExistence type="predicted"/>
<dbReference type="AlphaFoldDB" id="A0A1F6DXX2"/>
<dbReference type="CDD" id="cd00090">
    <property type="entry name" value="HTH_ARSR"/>
    <property type="match status" value="1"/>
</dbReference>
<dbReference type="PROSITE" id="PS50987">
    <property type="entry name" value="HTH_ARSR_2"/>
    <property type="match status" value="1"/>
</dbReference>
<dbReference type="InterPro" id="IPR036390">
    <property type="entry name" value="WH_DNA-bd_sf"/>
</dbReference>
<dbReference type="Gene3D" id="1.10.10.10">
    <property type="entry name" value="Winged helix-like DNA-binding domain superfamily/Winged helix DNA-binding domain"/>
    <property type="match status" value="1"/>
</dbReference>
<dbReference type="InterPro" id="IPR001845">
    <property type="entry name" value="HTH_ArsR_DNA-bd_dom"/>
</dbReference>
<dbReference type="EMBL" id="MFLK01000016">
    <property type="protein sequence ID" value="OGG66258.1"/>
    <property type="molecule type" value="Genomic_DNA"/>
</dbReference>
<reference evidence="2 3" key="1">
    <citation type="journal article" date="2016" name="Nat. Commun.">
        <title>Thousands of microbial genomes shed light on interconnected biogeochemical processes in an aquifer system.</title>
        <authorList>
            <person name="Anantharaman K."/>
            <person name="Brown C.T."/>
            <person name="Hug L.A."/>
            <person name="Sharon I."/>
            <person name="Castelle C.J."/>
            <person name="Probst A.J."/>
            <person name="Thomas B.C."/>
            <person name="Singh A."/>
            <person name="Wilkins M.J."/>
            <person name="Karaoz U."/>
            <person name="Brodie E.L."/>
            <person name="Williams K.H."/>
            <person name="Hubbard S.S."/>
            <person name="Banfield J.F."/>
        </authorList>
    </citation>
    <scope>NUCLEOTIDE SEQUENCE [LARGE SCALE GENOMIC DNA]</scope>
</reference>
<evidence type="ECO:0000313" key="3">
    <source>
        <dbReference type="Proteomes" id="UP000177652"/>
    </source>
</evidence>
<organism evidence="2 3">
    <name type="scientific">Candidatus Kaiserbacteria bacterium RIFCSPHIGHO2_02_FULL_55_20</name>
    <dbReference type="NCBI Taxonomy" id="1798497"/>
    <lineage>
        <taxon>Bacteria</taxon>
        <taxon>Candidatus Kaiseribacteriota</taxon>
    </lineage>
</organism>
<gene>
    <name evidence="2" type="ORF">A3D71_03985</name>
</gene>
<protein>
    <recommendedName>
        <fullName evidence="1">HTH arsR-type domain-containing protein</fullName>
    </recommendedName>
</protein>
<accession>A0A1F6DXX2</accession>
<sequence>MKKEKTAKQMERHLKGMANHHRIAILLYIDRHPDSTLEDIIVALDANERTLGEHARRLYAAGLIAKRYEGRYVLHSLTPYGKLFTGFLQSFRRI</sequence>
<dbReference type="SMART" id="SM00418">
    <property type="entry name" value="HTH_ARSR"/>
    <property type="match status" value="1"/>
</dbReference>
<dbReference type="PRINTS" id="PR00778">
    <property type="entry name" value="HTHARSR"/>
</dbReference>
<evidence type="ECO:0000313" key="2">
    <source>
        <dbReference type="EMBL" id="OGG66258.1"/>
    </source>
</evidence>
<comment type="caution">
    <text evidence="2">The sequence shown here is derived from an EMBL/GenBank/DDBJ whole genome shotgun (WGS) entry which is preliminary data.</text>
</comment>
<dbReference type="GO" id="GO:0003700">
    <property type="term" value="F:DNA-binding transcription factor activity"/>
    <property type="evidence" value="ECO:0007669"/>
    <property type="project" value="InterPro"/>
</dbReference>
<feature type="domain" description="HTH arsR-type" evidence="1">
    <location>
        <begin position="2"/>
        <end position="94"/>
    </location>
</feature>
<name>A0A1F6DXX2_9BACT</name>
<evidence type="ECO:0000259" key="1">
    <source>
        <dbReference type="PROSITE" id="PS50987"/>
    </source>
</evidence>
<dbReference type="SUPFAM" id="SSF46785">
    <property type="entry name" value="Winged helix' DNA-binding domain"/>
    <property type="match status" value="1"/>
</dbReference>
<dbReference type="InterPro" id="IPR011991">
    <property type="entry name" value="ArsR-like_HTH"/>
</dbReference>